<dbReference type="Gene3D" id="3.40.50.720">
    <property type="entry name" value="NAD(P)-binding Rossmann-like Domain"/>
    <property type="match status" value="1"/>
</dbReference>
<dbReference type="PANTHER" id="PTHR44196:SF1">
    <property type="entry name" value="DEHYDROGENASE_REDUCTASE SDR FAMILY MEMBER 7B"/>
    <property type="match status" value="1"/>
</dbReference>
<dbReference type="GO" id="GO:0016491">
    <property type="term" value="F:oxidoreductase activity"/>
    <property type="evidence" value="ECO:0007669"/>
    <property type="project" value="UniProtKB-KW"/>
</dbReference>
<evidence type="ECO:0000256" key="1">
    <source>
        <dbReference type="ARBA" id="ARBA00006484"/>
    </source>
</evidence>
<dbReference type="CDD" id="cd05233">
    <property type="entry name" value="SDR_c"/>
    <property type="match status" value="1"/>
</dbReference>
<name>A0ABW4DVS9_9RHOB</name>
<evidence type="ECO:0000313" key="5">
    <source>
        <dbReference type="Proteomes" id="UP001597302"/>
    </source>
</evidence>
<evidence type="ECO:0000256" key="3">
    <source>
        <dbReference type="RuleBase" id="RU000363"/>
    </source>
</evidence>
<sequence>MTATPLPPEAPPPLSAILLPATPVPATPIPLPAIPRPTNRVAVVTGASSDLGRALAIGLARQGVHVAGIARDAQRLAQTADLCPSGLFTALPGDVIDPQAMRDLAAQVAARIGPVGIVINSAIIYRRDDFLTHPAETFVRHIHVNCCGPIHVASAFLPAMLEQGRGRIVNIGSFAGADPVPGSLGYSVSKAGARSFTQALTVELAGRLPGISVVEWFPGVRLSADGQAEDIPADIVAPWGVALALDDRPGLHGASFMKDREMLEPRSLRRRIKNALLFKPTPMPRILTPHPSDPGTGDVS</sequence>
<dbReference type="EMBL" id="JBHTOQ010000018">
    <property type="protein sequence ID" value="MFD1481259.1"/>
    <property type="molecule type" value="Genomic_DNA"/>
</dbReference>
<dbReference type="PRINTS" id="PR00081">
    <property type="entry name" value="GDHRDH"/>
</dbReference>
<dbReference type="RefSeq" id="WP_379106634.1">
    <property type="nucleotide sequence ID" value="NZ_CBCSAJ010000019.1"/>
</dbReference>
<dbReference type="PANTHER" id="PTHR44196">
    <property type="entry name" value="DEHYDROGENASE/REDUCTASE SDR FAMILY MEMBER 7B"/>
    <property type="match status" value="1"/>
</dbReference>
<dbReference type="Pfam" id="PF00106">
    <property type="entry name" value="adh_short"/>
    <property type="match status" value="1"/>
</dbReference>
<organism evidence="4 5">
    <name type="scientific">Paracoccus nototheniae</name>
    <dbReference type="NCBI Taxonomy" id="2489002"/>
    <lineage>
        <taxon>Bacteria</taxon>
        <taxon>Pseudomonadati</taxon>
        <taxon>Pseudomonadota</taxon>
        <taxon>Alphaproteobacteria</taxon>
        <taxon>Rhodobacterales</taxon>
        <taxon>Paracoccaceae</taxon>
        <taxon>Paracoccus</taxon>
    </lineage>
</organism>
<accession>A0ABW4DVS9</accession>
<evidence type="ECO:0000313" key="4">
    <source>
        <dbReference type="EMBL" id="MFD1481259.1"/>
    </source>
</evidence>
<reference evidence="5" key="1">
    <citation type="journal article" date="2019" name="Int. J. Syst. Evol. Microbiol.">
        <title>The Global Catalogue of Microorganisms (GCM) 10K type strain sequencing project: providing services to taxonomists for standard genome sequencing and annotation.</title>
        <authorList>
            <consortium name="The Broad Institute Genomics Platform"/>
            <consortium name="The Broad Institute Genome Sequencing Center for Infectious Disease"/>
            <person name="Wu L."/>
            <person name="Ma J."/>
        </authorList>
    </citation>
    <scope>NUCLEOTIDE SEQUENCE [LARGE SCALE GENOMIC DNA]</scope>
    <source>
        <strain evidence="5">CCM 8875</strain>
    </source>
</reference>
<proteinExistence type="inferred from homology"/>
<dbReference type="InterPro" id="IPR002347">
    <property type="entry name" value="SDR_fam"/>
</dbReference>
<dbReference type="InterPro" id="IPR036291">
    <property type="entry name" value="NAD(P)-bd_dom_sf"/>
</dbReference>
<dbReference type="Proteomes" id="UP001597302">
    <property type="component" value="Unassembled WGS sequence"/>
</dbReference>
<protein>
    <submittedName>
        <fullName evidence="4">SDR family NAD(P)-dependent oxidoreductase</fullName>
        <ecNumber evidence="4">1.-.-.-</ecNumber>
    </submittedName>
</protein>
<comment type="similarity">
    <text evidence="1 3">Belongs to the short-chain dehydrogenases/reductases (SDR) family.</text>
</comment>
<gene>
    <name evidence="4" type="ORF">ACFQ5P_08125</name>
</gene>
<dbReference type="PRINTS" id="PR00080">
    <property type="entry name" value="SDRFAMILY"/>
</dbReference>
<evidence type="ECO:0000256" key="2">
    <source>
        <dbReference type="ARBA" id="ARBA00023002"/>
    </source>
</evidence>
<dbReference type="EC" id="1.-.-.-" evidence="4"/>
<keyword evidence="5" id="KW-1185">Reference proteome</keyword>
<comment type="caution">
    <text evidence="4">The sequence shown here is derived from an EMBL/GenBank/DDBJ whole genome shotgun (WGS) entry which is preliminary data.</text>
</comment>
<keyword evidence="2 4" id="KW-0560">Oxidoreductase</keyword>
<dbReference type="SUPFAM" id="SSF51735">
    <property type="entry name" value="NAD(P)-binding Rossmann-fold domains"/>
    <property type="match status" value="1"/>
</dbReference>